<accession>A0A8S1B6Y8</accession>
<sequence length="200" mass="21105">MRDSAAMFGGRLRAAGPFTGVPKRRPLCSVVGRRAPAANWERALRDSLEHTVLREYGLVNSRTQLLDVIQQGLECCGAEGPRDWQHSAWARAQRGEAEEPAAARARRRPRLACRWARPGPLLTCGACSRGRGGRARRRGRGAGAGGGGRGLHGAAGARVLGAGAPGAAPRRWGRAAGGARAGAAVAWRCGSRTPHPPYKP</sequence>
<feature type="compositionally biased region" description="Gly residues" evidence="1">
    <location>
        <begin position="141"/>
        <end position="151"/>
    </location>
</feature>
<dbReference type="OrthoDB" id="429813at2759"/>
<feature type="compositionally biased region" description="Basic residues" evidence="1">
    <location>
        <begin position="131"/>
        <end position="140"/>
    </location>
</feature>
<dbReference type="InterPro" id="IPR008952">
    <property type="entry name" value="Tetraspanin_EC2_sf"/>
</dbReference>
<gene>
    <name evidence="2" type="ORF">APLA_LOCUS14646</name>
</gene>
<name>A0A8S1B6Y8_ARCPL</name>
<dbReference type="Gene3D" id="1.10.1450.10">
    <property type="entry name" value="Tetraspanin"/>
    <property type="match status" value="1"/>
</dbReference>
<reference evidence="2 3" key="1">
    <citation type="submission" date="2020-04" db="EMBL/GenBank/DDBJ databases">
        <authorList>
            <person name="Wallbank WR R."/>
            <person name="Pardo Diaz C."/>
            <person name="Kozak K."/>
            <person name="Martin S."/>
            <person name="Jiggins C."/>
            <person name="Moest M."/>
            <person name="Warren A I."/>
            <person name="Byers J.R.P. K."/>
            <person name="Montejo-Kovacevich G."/>
            <person name="Yen C E."/>
        </authorList>
    </citation>
    <scope>NUCLEOTIDE SEQUENCE [LARGE SCALE GENOMIC DNA]</scope>
</reference>
<evidence type="ECO:0000313" key="3">
    <source>
        <dbReference type="Proteomes" id="UP000494256"/>
    </source>
</evidence>
<dbReference type="EMBL" id="CADEBD010000422">
    <property type="protein sequence ID" value="CAB3254325.1"/>
    <property type="molecule type" value="Genomic_DNA"/>
</dbReference>
<protein>
    <submittedName>
        <fullName evidence="2">Uncharacterized protein</fullName>
    </submittedName>
</protein>
<evidence type="ECO:0000313" key="2">
    <source>
        <dbReference type="EMBL" id="CAB3254325.1"/>
    </source>
</evidence>
<dbReference type="Proteomes" id="UP000494256">
    <property type="component" value="Unassembled WGS sequence"/>
</dbReference>
<organism evidence="2 3">
    <name type="scientific">Arctia plantaginis</name>
    <name type="common">Wood tiger moth</name>
    <name type="synonym">Phalaena plantaginis</name>
    <dbReference type="NCBI Taxonomy" id="874455"/>
    <lineage>
        <taxon>Eukaryota</taxon>
        <taxon>Metazoa</taxon>
        <taxon>Ecdysozoa</taxon>
        <taxon>Arthropoda</taxon>
        <taxon>Hexapoda</taxon>
        <taxon>Insecta</taxon>
        <taxon>Pterygota</taxon>
        <taxon>Neoptera</taxon>
        <taxon>Endopterygota</taxon>
        <taxon>Lepidoptera</taxon>
        <taxon>Glossata</taxon>
        <taxon>Ditrysia</taxon>
        <taxon>Noctuoidea</taxon>
        <taxon>Erebidae</taxon>
        <taxon>Arctiinae</taxon>
        <taxon>Arctia</taxon>
    </lineage>
</organism>
<feature type="region of interest" description="Disordered" evidence="1">
    <location>
        <begin position="130"/>
        <end position="151"/>
    </location>
</feature>
<proteinExistence type="predicted"/>
<comment type="caution">
    <text evidence="2">The sequence shown here is derived from an EMBL/GenBank/DDBJ whole genome shotgun (WGS) entry which is preliminary data.</text>
</comment>
<dbReference type="AlphaFoldDB" id="A0A8S1B6Y8"/>
<dbReference type="GO" id="GO:0016020">
    <property type="term" value="C:membrane"/>
    <property type="evidence" value="ECO:0007669"/>
    <property type="project" value="InterPro"/>
</dbReference>
<dbReference type="SUPFAM" id="SSF48652">
    <property type="entry name" value="Tetraspanin"/>
    <property type="match status" value="1"/>
</dbReference>
<evidence type="ECO:0000256" key="1">
    <source>
        <dbReference type="SAM" id="MobiDB-lite"/>
    </source>
</evidence>